<dbReference type="CDD" id="cd00018">
    <property type="entry name" value="AP2"/>
    <property type="match status" value="1"/>
</dbReference>
<sequence length="265" mass="29086">MDSCCNLSPQDPLQDVSSPFGFEYWESSMPIDLNPPPPPFTFLDSDEMHLLSSLLDLDSSASASSPSSVSNEPGCWIPDEREITSASKQGKSRKREGKGATPAPKRENPTDECEEDTVNPASKQKLKSGKSSYRGVRKRPWGKFAAEIRDSTRNGVRVWLGTFDSAETAALAYDQAAFAIRGSTAVLNFPEEIVKHSLEGMIRIDSDDCDDGCSPVLALKKKHSTKRRSMSSAKPVSKDEEEESVVVVLQDLGSEYLEELLMSSM</sequence>
<keyword evidence="9" id="KW-1185">Reference proteome</keyword>
<keyword evidence="5" id="KW-0539">Nucleus</keyword>
<dbReference type="InterPro" id="IPR044808">
    <property type="entry name" value="ERF_plant"/>
</dbReference>
<dbReference type="AlphaFoldDB" id="A0A7N0UF11"/>
<dbReference type="InterPro" id="IPR036955">
    <property type="entry name" value="AP2/ERF_dom_sf"/>
</dbReference>
<feature type="compositionally biased region" description="Low complexity" evidence="6">
    <location>
        <begin position="58"/>
        <end position="70"/>
    </location>
</feature>
<name>A0A7N0UF11_KALFE</name>
<dbReference type="GO" id="GO:0005634">
    <property type="term" value="C:nucleus"/>
    <property type="evidence" value="ECO:0007669"/>
    <property type="project" value="UniProtKB-SubCell"/>
</dbReference>
<comment type="subcellular location">
    <subcellularLocation>
        <location evidence="1">Nucleus</location>
    </subcellularLocation>
</comment>
<dbReference type="InterPro" id="IPR001471">
    <property type="entry name" value="AP2/ERF_dom"/>
</dbReference>
<evidence type="ECO:0000256" key="5">
    <source>
        <dbReference type="ARBA" id="ARBA00023242"/>
    </source>
</evidence>
<dbReference type="GO" id="GO:0003700">
    <property type="term" value="F:DNA-binding transcription factor activity"/>
    <property type="evidence" value="ECO:0007669"/>
    <property type="project" value="InterPro"/>
</dbReference>
<keyword evidence="4" id="KW-0804">Transcription</keyword>
<dbReference type="Gene3D" id="3.30.730.10">
    <property type="entry name" value="AP2/ERF domain"/>
    <property type="match status" value="1"/>
</dbReference>
<dbReference type="SUPFAM" id="SSF54171">
    <property type="entry name" value="DNA-binding domain"/>
    <property type="match status" value="1"/>
</dbReference>
<dbReference type="Pfam" id="PF00847">
    <property type="entry name" value="AP2"/>
    <property type="match status" value="1"/>
</dbReference>
<protein>
    <recommendedName>
        <fullName evidence="7">AP2/ERF domain-containing protein</fullName>
    </recommendedName>
</protein>
<evidence type="ECO:0000256" key="4">
    <source>
        <dbReference type="ARBA" id="ARBA00023163"/>
    </source>
</evidence>
<evidence type="ECO:0000256" key="6">
    <source>
        <dbReference type="SAM" id="MobiDB-lite"/>
    </source>
</evidence>
<evidence type="ECO:0000259" key="7">
    <source>
        <dbReference type="PROSITE" id="PS51032"/>
    </source>
</evidence>
<organism evidence="8 9">
    <name type="scientific">Kalanchoe fedtschenkoi</name>
    <name type="common">Lavender scallops</name>
    <name type="synonym">South American air plant</name>
    <dbReference type="NCBI Taxonomy" id="63787"/>
    <lineage>
        <taxon>Eukaryota</taxon>
        <taxon>Viridiplantae</taxon>
        <taxon>Streptophyta</taxon>
        <taxon>Embryophyta</taxon>
        <taxon>Tracheophyta</taxon>
        <taxon>Spermatophyta</taxon>
        <taxon>Magnoliopsida</taxon>
        <taxon>eudicotyledons</taxon>
        <taxon>Gunneridae</taxon>
        <taxon>Pentapetalae</taxon>
        <taxon>Saxifragales</taxon>
        <taxon>Crassulaceae</taxon>
        <taxon>Kalanchoe</taxon>
    </lineage>
</organism>
<dbReference type="InterPro" id="IPR016177">
    <property type="entry name" value="DNA-bd_dom_sf"/>
</dbReference>
<proteinExistence type="predicted"/>
<dbReference type="PROSITE" id="PS51032">
    <property type="entry name" value="AP2_ERF"/>
    <property type="match status" value="1"/>
</dbReference>
<reference evidence="8" key="1">
    <citation type="submission" date="2021-01" db="UniProtKB">
        <authorList>
            <consortium name="EnsemblPlants"/>
        </authorList>
    </citation>
    <scope>IDENTIFICATION</scope>
</reference>
<dbReference type="PRINTS" id="PR00367">
    <property type="entry name" value="ETHRSPELEMNT"/>
</dbReference>
<dbReference type="GO" id="GO:0009873">
    <property type="term" value="P:ethylene-activated signaling pathway"/>
    <property type="evidence" value="ECO:0007669"/>
    <property type="project" value="InterPro"/>
</dbReference>
<feature type="domain" description="AP2/ERF" evidence="7">
    <location>
        <begin position="132"/>
        <end position="190"/>
    </location>
</feature>
<evidence type="ECO:0000256" key="2">
    <source>
        <dbReference type="ARBA" id="ARBA00023015"/>
    </source>
</evidence>
<keyword evidence="3" id="KW-0238">DNA-binding</keyword>
<dbReference type="GO" id="GO:0003677">
    <property type="term" value="F:DNA binding"/>
    <property type="evidence" value="ECO:0007669"/>
    <property type="project" value="UniProtKB-KW"/>
</dbReference>
<dbReference type="EnsemblPlants" id="Kaladp0061s0117.1.v1.1">
    <property type="protein sequence ID" value="Kaladp0061s0117.1.v1.1.CDS.1"/>
    <property type="gene ID" value="Kaladp0061s0117.v1.1"/>
</dbReference>
<accession>A0A7N0UF11</accession>
<dbReference type="PANTHER" id="PTHR31190">
    <property type="entry name" value="DNA-BINDING DOMAIN"/>
    <property type="match status" value="1"/>
</dbReference>
<dbReference type="Proteomes" id="UP000594263">
    <property type="component" value="Unplaced"/>
</dbReference>
<evidence type="ECO:0000313" key="8">
    <source>
        <dbReference type="EnsemblPlants" id="Kaladp0061s0117.1.v1.1.CDS.1"/>
    </source>
</evidence>
<evidence type="ECO:0000256" key="1">
    <source>
        <dbReference type="ARBA" id="ARBA00004123"/>
    </source>
</evidence>
<evidence type="ECO:0000313" key="9">
    <source>
        <dbReference type="Proteomes" id="UP000594263"/>
    </source>
</evidence>
<dbReference type="FunFam" id="3.30.730.10:FF:000001">
    <property type="entry name" value="Ethylene-responsive transcription factor 2"/>
    <property type="match status" value="1"/>
</dbReference>
<feature type="region of interest" description="Disordered" evidence="6">
    <location>
        <begin position="58"/>
        <end position="134"/>
    </location>
</feature>
<keyword evidence="2" id="KW-0805">Transcription regulation</keyword>
<dbReference type="PANTHER" id="PTHR31190:SF72">
    <property type="entry name" value="AP2 DOMAIN CONTAINING PROTEIN, EXPRESSED"/>
    <property type="match status" value="1"/>
</dbReference>
<dbReference type="Gramene" id="Kaladp0061s0117.1.v1.1">
    <property type="protein sequence ID" value="Kaladp0061s0117.1.v1.1.CDS.1"/>
    <property type="gene ID" value="Kaladp0061s0117.v1.1"/>
</dbReference>
<dbReference type="SMART" id="SM00380">
    <property type="entry name" value="AP2"/>
    <property type="match status" value="1"/>
</dbReference>
<evidence type="ECO:0000256" key="3">
    <source>
        <dbReference type="ARBA" id="ARBA00023125"/>
    </source>
</evidence>